<comment type="function">
    <text evidence="3">Required for flagellar hook formation. May act as a scaffolding protein.</text>
</comment>
<dbReference type="InterPro" id="IPR036116">
    <property type="entry name" value="FN3_sf"/>
</dbReference>
<evidence type="ECO:0000259" key="4">
    <source>
        <dbReference type="PROSITE" id="PS50853"/>
    </source>
</evidence>
<proteinExistence type="inferred from homology"/>
<accession>A0A9D2M2I9</accession>
<sequence>MADAISGVSSYTRDSDRVMGTSSGNNYNAVFTDESDNSVLDPDQFLNLLVLQMQNQDFMNPMDDSTYITQMTQFSNMQQMQKMAEYSETSYALSLVGKTVTASRIQVNGSLDTTTGVVDKVSLVDGDYVLYVGGKTYTLSQIMSVQAGGSSSGDGKPSYDTSTMEITKSDTTADSIKIKWPLPTEDTTVSSGLTYSVYYSEEGPFDTLEAVEKGTAAATSLKGVTEETLKNLKPDTEYYINVVVQDENGNKSIYKTLKASTLSK</sequence>
<comment type="similarity">
    <text evidence="1 3">Belongs to the FlgD family.</text>
</comment>
<dbReference type="Pfam" id="PF03963">
    <property type="entry name" value="FlgD"/>
    <property type="match status" value="1"/>
</dbReference>
<dbReference type="AlphaFoldDB" id="A0A9D2M2I9"/>
<evidence type="ECO:0000256" key="1">
    <source>
        <dbReference type="ARBA" id="ARBA00010577"/>
    </source>
</evidence>
<dbReference type="InterPro" id="IPR005648">
    <property type="entry name" value="FlgD"/>
</dbReference>
<dbReference type="InterPro" id="IPR003961">
    <property type="entry name" value="FN3_dom"/>
</dbReference>
<reference evidence="5" key="1">
    <citation type="journal article" date="2021" name="PeerJ">
        <title>Extensive microbial diversity within the chicken gut microbiome revealed by metagenomics and culture.</title>
        <authorList>
            <person name="Gilroy R."/>
            <person name="Ravi A."/>
            <person name="Getino M."/>
            <person name="Pursley I."/>
            <person name="Horton D.L."/>
            <person name="Alikhan N.F."/>
            <person name="Baker D."/>
            <person name="Gharbi K."/>
            <person name="Hall N."/>
            <person name="Watson M."/>
            <person name="Adriaenssens E.M."/>
            <person name="Foster-Nyarko E."/>
            <person name="Jarju S."/>
            <person name="Secka A."/>
            <person name="Antonio M."/>
            <person name="Oren A."/>
            <person name="Chaudhuri R.R."/>
            <person name="La Ragione R."/>
            <person name="Hildebrand F."/>
            <person name="Pallen M.J."/>
        </authorList>
    </citation>
    <scope>NUCLEOTIDE SEQUENCE</scope>
    <source>
        <strain evidence="5">ChiBcec8-14828</strain>
    </source>
</reference>
<protein>
    <recommendedName>
        <fullName evidence="3">Basal-body rod modification protein FlgD</fullName>
    </recommendedName>
</protein>
<dbReference type="Pfam" id="PF00041">
    <property type="entry name" value="fn3"/>
    <property type="match status" value="1"/>
</dbReference>
<dbReference type="GO" id="GO:0044781">
    <property type="term" value="P:bacterial-type flagellum organization"/>
    <property type="evidence" value="ECO:0007669"/>
    <property type="project" value="UniProtKB-UniRule"/>
</dbReference>
<dbReference type="Proteomes" id="UP000824209">
    <property type="component" value="Unassembled WGS sequence"/>
</dbReference>
<evidence type="ECO:0000256" key="3">
    <source>
        <dbReference type="RuleBase" id="RU362076"/>
    </source>
</evidence>
<dbReference type="SMART" id="SM00060">
    <property type="entry name" value="FN3"/>
    <property type="match status" value="1"/>
</dbReference>
<evidence type="ECO:0000256" key="2">
    <source>
        <dbReference type="ARBA" id="ARBA00022795"/>
    </source>
</evidence>
<feature type="domain" description="Fibronectin type-III" evidence="4">
    <location>
        <begin position="162"/>
        <end position="264"/>
    </location>
</feature>
<dbReference type="CDD" id="cd00063">
    <property type="entry name" value="FN3"/>
    <property type="match status" value="1"/>
</dbReference>
<keyword evidence="2 3" id="KW-1005">Bacterial flagellum biogenesis</keyword>
<organism evidence="5 6">
    <name type="scientific">Candidatus Ruthenibacterium avium</name>
    <dbReference type="NCBI Taxonomy" id="2838751"/>
    <lineage>
        <taxon>Bacteria</taxon>
        <taxon>Bacillati</taxon>
        <taxon>Bacillota</taxon>
        <taxon>Clostridia</taxon>
        <taxon>Eubacteriales</taxon>
        <taxon>Oscillospiraceae</taxon>
        <taxon>Ruthenibacterium</taxon>
    </lineage>
</organism>
<evidence type="ECO:0000313" key="6">
    <source>
        <dbReference type="Proteomes" id="UP000824209"/>
    </source>
</evidence>
<gene>
    <name evidence="5" type="ORF">H9943_04880</name>
</gene>
<reference evidence="5" key="2">
    <citation type="submission" date="2021-04" db="EMBL/GenBank/DDBJ databases">
        <authorList>
            <person name="Gilroy R."/>
        </authorList>
    </citation>
    <scope>NUCLEOTIDE SEQUENCE</scope>
    <source>
        <strain evidence="5">ChiBcec8-14828</strain>
    </source>
</reference>
<dbReference type="Gene3D" id="2.60.40.10">
    <property type="entry name" value="Immunoglobulins"/>
    <property type="match status" value="1"/>
</dbReference>
<dbReference type="InterPro" id="IPR013783">
    <property type="entry name" value="Ig-like_fold"/>
</dbReference>
<dbReference type="EMBL" id="DWYA01000048">
    <property type="protein sequence ID" value="HJB39715.1"/>
    <property type="molecule type" value="Genomic_DNA"/>
</dbReference>
<comment type="caution">
    <text evidence="5">The sequence shown here is derived from an EMBL/GenBank/DDBJ whole genome shotgun (WGS) entry which is preliminary data.</text>
</comment>
<name>A0A9D2M2I9_9FIRM</name>
<dbReference type="SUPFAM" id="SSF49265">
    <property type="entry name" value="Fibronectin type III"/>
    <property type="match status" value="1"/>
</dbReference>
<evidence type="ECO:0000313" key="5">
    <source>
        <dbReference type="EMBL" id="HJB39715.1"/>
    </source>
</evidence>
<dbReference type="PROSITE" id="PS50853">
    <property type="entry name" value="FN3"/>
    <property type="match status" value="1"/>
</dbReference>